<evidence type="ECO:0000259" key="4">
    <source>
        <dbReference type="Pfam" id="PF07731"/>
    </source>
</evidence>
<evidence type="ECO:0000256" key="1">
    <source>
        <dbReference type="ARBA" id="ARBA00022723"/>
    </source>
</evidence>
<organism evidence="6 7">
    <name type="scientific">Plesiomonas shigelloides</name>
    <name type="common">Aeromonas shigelloides</name>
    <dbReference type="NCBI Taxonomy" id="703"/>
    <lineage>
        <taxon>Bacteria</taxon>
        <taxon>Pseudomonadati</taxon>
        <taxon>Pseudomonadota</taxon>
        <taxon>Gammaproteobacteria</taxon>
        <taxon>Enterobacterales</taxon>
        <taxon>Enterobacteriaceae</taxon>
        <taxon>Plesiomonas</taxon>
    </lineage>
</organism>
<dbReference type="PANTHER" id="PTHR48267">
    <property type="entry name" value="CUPREDOXIN SUPERFAMILY PROTEIN"/>
    <property type="match status" value="1"/>
</dbReference>
<dbReference type="InterPro" id="IPR011707">
    <property type="entry name" value="Cu-oxidase-like_N"/>
</dbReference>
<dbReference type="Gene3D" id="2.60.40.420">
    <property type="entry name" value="Cupredoxins - blue copper proteins"/>
    <property type="match status" value="3"/>
</dbReference>
<dbReference type="SUPFAM" id="SSF49503">
    <property type="entry name" value="Cupredoxins"/>
    <property type="match status" value="3"/>
</dbReference>
<dbReference type="InterPro" id="IPR002355">
    <property type="entry name" value="Cu_oxidase_Cu_BS"/>
</dbReference>
<dbReference type="Pfam" id="PF07732">
    <property type="entry name" value="Cu-oxidase_3"/>
    <property type="match status" value="1"/>
</dbReference>
<feature type="region of interest" description="Disordered" evidence="3">
    <location>
        <begin position="389"/>
        <end position="432"/>
    </location>
</feature>
<sequence length="578" mass="62127">MQRRDFLKLASIVGLSSSWSGMVWAKLGIPSRALPVPPLVVADAEQPVALTLQTGTSYWHAGLPTPTWGINGPFLGPALQLQRGQRTALKVINQLPEATTIHWHGLEIPGDQDGGPHQMIAPGASWTAQLTLDQPAATCWFHPHPHQVTGRHVAMGLAGLLLLEDDESRRLALPKQWGVDDIPLILQDRRLQADGQIDYQLDVMSAAVGWFGDVMLTNGAVYPQHRAPKGWLRLRLLNGANARSMKLACSDGQPLQVIASDGGFLAAPVAVPELELLPGERFEVLVSTHSGKPFDLLLLPVGQMGMTLAPFDKPLPVLQIQPSEQTGVTDLPASLVALPALVTPLPAVTQTLHLSMDPELDRLGMQALMDKYGPAAMGSMTGGHAMHAMHGMPSAPAASAAKTVSDPHAGHGGSPAHAAPSKAASESVSDEGAMSMPAMAHGEHAGHDMAAGQHDMNAASSPPDILHGNRINGQTFSMTTPAFHVPQGQWQRWIISGKGDMMLHPFHVHGCRFRILRENGQTPPLHRQGWKDIVRVEGDESEILVQFRFPAGQAHPYMAHCHLLEHEDTGMMLSFTVG</sequence>
<keyword evidence="1" id="KW-0479">Metal-binding</keyword>
<evidence type="ECO:0000259" key="5">
    <source>
        <dbReference type="Pfam" id="PF07732"/>
    </source>
</evidence>
<dbReference type="InterPro" id="IPR045087">
    <property type="entry name" value="Cu-oxidase_fam"/>
</dbReference>
<dbReference type="EMBL" id="JAFNAA010000006">
    <property type="protein sequence ID" value="MBO1108062.1"/>
    <property type="molecule type" value="Genomic_DNA"/>
</dbReference>
<comment type="caution">
    <text evidence="6">The sequence shown here is derived from an EMBL/GenBank/DDBJ whole genome shotgun (WGS) entry which is preliminary data.</text>
</comment>
<dbReference type="RefSeq" id="WP_207541937.1">
    <property type="nucleotide sequence ID" value="NZ_JAFNAA010000006.1"/>
</dbReference>
<reference evidence="6" key="1">
    <citation type="submission" date="2021-03" db="EMBL/GenBank/DDBJ databases">
        <title>Plesiomonas shigelloides zfcc0051, isolated from zebrafish feces.</title>
        <authorList>
            <person name="Vanderhoek Z."/>
            <person name="Gaulke C."/>
        </authorList>
    </citation>
    <scope>NUCLEOTIDE SEQUENCE</scope>
    <source>
        <strain evidence="6">Zfcc0051</strain>
    </source>
</reference>
<dbReference type="Pfam" id="PF07731">
    <property type="entry name" value="Cu-oxidase_2"/>
    <property type="match status" value="1"/>
</dbReference>
<keyword evidence="2" id="KW-0560">Oxidoreductase</keyword>
<dbReference type="CDD" id="cd13890">
    <property type="entry name" value="CuRO_3_CueO_FtsP"/>
    <property type="match status" value="1"/>
</dbReference>
<evidence type="ECO:0000256" key="3">
    <source>
        <dbReference type="SAM" id="MobiDB-lite"/>
    </source>
</evidence>
<protein>
    <submittedName>
        <fullName evidence="6">Multicopper oxidase CueO</fullName>
    </submittedName>
</protein>
<feature type="domain" description="Plastocyanin-like" evidence="5">
    <location>
        <begin position="56"/>
        <end position="167"/>
    </location>
</feature>
<dbReference type="PROSITE" id="PS00080">
    <property type="entry name" value="MULTICOPPER_OXIDASE2"/>
    <property type="match status" value="1"/>
</dbReference>
<dbReference type="PANTHER" id="PTHR48267:SF1">
    <property type="entry name" value="BILIRUBIN OXIDASE"/>
    <property type="match status" value="1"/>
</dbReference>
<dbReference type="InterPro" id="IPR011706">
    <property type="entry name" value="Cu-oxidase_C"/>
</dbReference>
<dbReference type="GO" id="GO:0016491">
    <property type="term" value="F:oxidoreductase activity"/>
    <property type="evidence" value="ECO:0007669"/>
    <property type="project" value="UniProtKB-KW"/>
</dbReference>
<proteinExistence type="predicted"/>
<dbReference type="NCBIfam" id="NF008205">
    <property type="entry name" value="PRK10965.1"/>
    <property type="match status" value="1"/>
</dbReference>
<feature type="domain" description="Plastocyanin-like" evidence="4">
    <location>
        <begin position="464"/>
        <end position="577"/>
    </location>
</feature>
<gene>
    <name evidence="6" type="primary">cueO</name>
    <name evidence="6" type="ORF">J2R62_07480</name>
</gene>
<dbReference type="GO" id="GO:0005507">
    <property type="term" value="F:copper ion binding"/>
    <property type="evidence" value="ECO:0007669"/>
    <property type="project" value="InterPro"/>
</dbReference>
<name>A0A8I1W547_PLESH</name>
<evidence type="ECO:0000256" key="2">
    <source>
        <dbReference type="ARBA" id="ARBA00023002"/>
    </source>
</evidence>
<feature type="compositionally biased region" description="Low complexity" evidence="3">
    <location>
        <begin position="414"/>
        <end position="427"/>
    </location>
</feature>
<evidence type="ECO:0000313" key="6">
    <source>
        <dbReference type="EMBL" id="MBO1108062.1"/>
    </source>
</evidence>
<dbReference type="AlphaFoldDB" id="A0A8I1W547"/>
<dbReference type="InterPro" id="IPR008972">
    <property type="entry name" value="Cupredoxin"/>
</dbReference>
<evidence type="ECO:0000313" key="7">
    <source>
        <dbReference type="Proteomes" id="UP000664658"/>
    </source>
</evidence>
<dbReference type="CDD" id="cd13867">
    <property type="entry name" value="CuRO_2_CueO_FtsP"/>
    <property type="match status" value="1"/>
</dbReference>
<accession>A0A8I1W547</accession>
<dbReference type="Proteomes" id="UP000664658">
    <property type="component" value="Unassembled WGS sequence"/>
</dbReference>